<keyword evidence="9" id="KW-0732">Signal</keyword>
<evidence type="ECO:0000259" key="10">
    <source>
        <dbReference type="PROSITE" id="PS51352"/>
    </source>
</evidence>
<organism evidence="11 12">
    <name type="scientific">Acinetobacter indicus</name>
    <dbReference type="NCBI Taxonomy" id="756892"/>
    <lineage>
        <taxon>Bacteria</taxon>
        <taxon>Pseudomonadati</taxon>
        <taxon>Pseudomonadota</taxon>
        <taxon>Gammaproteobacteria</taxon>
        <taxon>Moraxellales</taxon>
        <taxon>Moraxellaceae</taxon>
        <taxon>Acinetobacter</taxon>
    </lineage>
</organism>
<dbReference type="InterPro" id="IPR012336">
    <property type="entry name" value="Thioredoxin-like_fold"/>
</dbReference>
<dbReference type="NCBIfam" id="NF001419">
    <property type="entry name" value="PRK00293.1"/>
    <property type="match status" value="1"/>
</dbReference>
<dbReference type="GO" id="GO:0005886">
    <property type="term" value="C:plasma membrane"/>
    <property type="evidence" value="ECO:0007669"/>
    <property type="project" value="UniProtKB-SubCell"/>
</dbReference>
<accession>A0A6C0Y2H2</accession>
<feature type="transmembrane region" description="Helical" evidence="8">
    <location>
        <begin position="418"/>
        <end position="438"/>
    </location>
</feature>
<evidence type="ECO:0000256" key="4">
    <source>
        <dbReference type="ARBA" id="ARBA00022748"/>
    </source>
</evidence>
<proteinExistence type="predicted"/>
<evidence type="ECO:0000256" key="1">
    <source>
        <dbReference type="ARBA" id="ARBA00004651"/>
    </source>
</evidence>
<dbReference type="Gene3D" id="2.60.40.1250">
    <property type="entry name" value="Thiol:disulfide interchange protein DsbD, N-terminal domain"/>
    <property type="match status" value="1"/>
</dbReference>
<dbReference type="InterPro" id="IPR036929">
    <property type="entry name" value="DsbDN_sf"/>
</dbReference>
<dbReference type="GO" id="GO:0047134">
    <property type="term" value="F:protein-disulfide reductase [NAD(P)H] activity"/>
    <property type="evidence" value="ECO:0007669"/>
    <property type="project" value="UniProtKB-EC"/>
</dbReference>
<keyword evidence="7" id="KW-0676">Redox-active center</keyword>
<dbReference type="SUPFAM" id="SSF52833">
    <property type="entry name" value="Thioredoxin-like"/>
    <property type="match status" value="1"/>
</dbReference>
<keyword evidence="5 8" id="KW-1133">Transmembrane helix</keyword>
<evidence type="ECO:0000256" key="5">
    <source>
        <dbReference type="ARBA" id="ARBA00022989"/>
    </source>
</evidence>
<dbReference type="GO" id="GO:0045454">
    <property type="term" value="P:cell redox homeostasis"/>
    <property type="evidence" value="ECO:0007669"/>
    <property type="project" value="TreeGrafter"/>
</dbReference>
<evidence type="ECO:0000256" key="3">
    <source>
        <dbReference type="ARBA" id="ARBA00022692"/>
    </source>
</evidence>
<feature type="transmembrane region" description="Helical" evidence="8">
    <location>
        <begin position="296"/>
        <end position="321"/>
    </location>
</feature>
<dbReference type="AlphaFoldDB" id="A0A6C0Y2H2"/>
<keyword evidence="6 8" id="KW-0472">Membrane</keyword>
<dbReference type="EC" id="1.8.1.8" evidence="11"/>
<keyword evidence="4" id="KW-0201">Cytochrome c-type biogenesis</keyword>
<sequence length="660" mass="72807">MITRVSALLVVLCAFWPVWSQAQEFLPPDQAFQFQARSISDDQAELRWTIAENYYLYHDQLQVRSDAGALKLQLPVPEDKNDPTFGQTKVHYHQVKTTITVAPNQQFKIQWQGCAESGLCYPVQRATIQTDAQGLLPQSDAPSSERRLLSAAKPVALDAPAKIEAAPSKPEKTVLTTTSAAAEEAVIENESIAAVENTEPTKLTDAVAASEISVVASNPVPASEIAGETQTAAAASLQSEWNNDQYFFNLLSEHHLFFNLLIFLGFGILLAFLPCSLPLIPILSGILVQRHRGYRAALIALAFVLGMAAVYAVMGLAVAQLGYSFQRWFQSPIFIGIFAVLFILFALNLFGVYQLSLPQGLLQRLDRWQQKQQGGTLVGAALMGMISALIVGPCMSAPLAGALLFVSQLDQPVLGATYLFVLGLGLGIPLFIAAVFGAKYLPKPGLWMDRLKFSFGFLMLALAVYFARPLLPTVAYFLLMGIIFLALAIYCFDLIRRHLQGKISRVGVIVLALAMTAIGIWHIQHGLQQMGAVHAQQTLSWQKVHTQQELTQLLQQNSGRSIVIDVYADWCVACQPVENEVLPRTDVQAALQDVVRIKLDLTEYHPSQDALLRDWQILGPPTMIFLDSQQQEKRTLRLTGTFSATQLIQRLQQLQQPNTP</sequence>
<evidence type="ECO:0000313" key="12">
    <source>
        <dbReference type="Proteomes" id="UP000503440"/>
    </source>
</evidence>
<feature type="transmembrane region" description="Helical" evidence="8">
    <location>
        <begin position="504"/>
        <end position="523"/>
    </location>
</feature>
<evidence type="ECO:0000313" key="11">
    <source>
        <dbReference type="EMBL" id="QIC70250.1"/>
    </source>
</evidence>
<dbReference type="Pfam" id="PF02683">
    <property type="entry name" value="DsbD_TM"/>
    <property type="match status" value="1"/>
</dbReference>
<dbReference type="InterPro" id="IPR017937">
    <property type="entry name" value="Thioredoxin_CS"/>
</dbReference>
<feature type="domain" description="Thioredoxin" evidence="10">
    <location>
        <begin position="528"/>
        <end position="656"/>
    </location>
</feature>
<feature type="signal peptide" evidence="9">
    <location>
        <begin position="1"/>
        <end position="22"/>
    </location>
</feature>
<keyword evidence="2" id="KW-1003">Cell membrane</keyword>
<protein>
    <submittedName>
        <fullName evidence="11">Protein-disulfide reductase DsbD</fullName>
        <ecNumber evidence="11">1.8.1.8</ecNumber>
    </submittedName>
</protein>
<dbReference type="CDD" id="cd06174">
    <property type="entry name" value="MFS"/>
    <property type="match status" value="1"/>
</dbReference>
<feature type="transmembrane region" description="Helical" evidence="8">
    <location>
        <begin position="473"/>
        <end position="492"/>
    </location>
</feature>
<evidence type="ECO:0000256" key="6">
    <source>
        <dbReference type="ARBA" id="ARBA00023136"/>
    </source>
</evidence>
<feature type="chain" id="PRO_5025522402" evidence="9">
    <location>
        <begin position="23"/>
        <end position="660"/>
    </location>
</feature>
<dbReference type="InterPro" id="IPR003834">
    <property type="entry name" value="Cyt_c_assmbl_TM_dom"/>
</dbReference>
<name>A0A6C0Y2H2_9GAMM</name>
<dbReference type="EMBL" id="CP044455">
    <property type="protein sequence ID" value="QIC70250.1"/>
    <property type="molecule type" value="Genomic_DNA"/>
</dbReference>
<evidence type="ECO:0000256" key="9">
    <source>
        <dbReference type="SAM" id="SignalP"/>
    </source>
</evidence>
<dbReference type="PROSITE" id="PS51352">
    <property type="entry name" value="THIOREDOXIN_2"/>
    <property type="match status" value="1"/>
</dbReference>
<dbReference type="GO" id="GO:0017004">
    <property type="term" value="P:cytochrome complex assembly"/>
    <property type="evidence" value="ECO:0007669"/>
    <property type="project" value="UniProtKB-KW"/>
</dbReference>
<keyword evidence="11" id="KW-0560">Oxidoreductase</keyword>
<reference evidence="11 12" key="1">
    <citation type="submission" date="2019-09" db="EMBL/GenBank/DDBJ databases">
        <title>Non-baumannii Acinetobacter spp. carrying blaNDM-1 isolated in China.</title>
        <authorList>
            <person name="Cui C."/>
            <person name="Chen C."/>
            <person name="Sun J."/>
            <person name="Liu Y."/>
        </authorList>
    </citation>
    <scope>NUCLEOTIDE SEQUENCE [LARGE SCALE GENOMIC DNA]</scope>
    <source>
        <strain evidence="11 12">B18</strain>
    </source>
</reference>
<evidence type="ECO:0000256" key="7">
    <source>
        <dbReference type="ARBA" id="ARBA00023284"/>
    </source>
</evidence>
<dbReference type="InterPro" id="IPR036249">
    <property type="entry name" value="Thioredoxin-like_sf"/>
</dbReference>
<gene>
    <name evidence="11" type="primary">dsbD</name>
    <name evidence="11" type="ORF">FSC09_07415</name>
</gene>
<dbReference type="Proteomes" id="UP000503440">
    <property type="component" value="Chromosome"/>
</dbReference>
<keyword evidence="3 8" id="KW-0812">Transmembrane</keyword>
<evidence type="ECO:0000256" key="2">
    <source>
        <dbReference type="ARBA" id="ARBA00022475"/>
    </source>
</evidence>
<dbReference type="SUPFAM" id="SSF74863">
    <property type="entry name" value="Thiol:disulfide interchange protein DsbD, N-terminal domain (DsbD-alpha)"/>
    <property type="match status" value="1"/>
</dbReference>
<dbReference type="Pfam" id="PF11412">
    <property type="entry name" value="DsbD_N"/>
    <property type="match status" value="1"/>
</dbReference>
<dbReference type="RefSeq" id="WP_163145814.1">
    <property type="nucleotide sequence ID" value="NZ_CP044455.1"/>
</dbReference>
<dbReference type="Pfam" id="PF13098">
    <property type="entry name" value="Thioredoxin_2"/>
    <property type="match status" value="1"/>
</dbReference>
<feature type="transmembrane region" description="Helical" evidence="8">
    <location>
        <begin position="450"/>
        <end position="467"/>
    </location>
</feature>
<comment type="subcellular location">
    <subcellularLocation>
        <location evidence="1">Cell membrane</location>
        <topology evidence="1">Multi-pass membrane protein</topology>
    </subcellularLocation>
</comment>
<dbReference type="InterPro" id="IPR013766">
    <property type="entry name" value="Thioredoxin_domain"/>
</dbReference>
<feature type="transmembrane region" description="Helical" evidence="8">
    <location>
        <begin position="256"/>
        <end position="284"/>
    </location>
</feature>
<dbReference type="PANTHER" id="PTHR32234:SF0">
    <property type="entry name" value="THIOL:DISULFIDE INTERCHANGE PROTEIN DSBD"/>
    <property type="match status" value="1"/>
</dbReference>
<dbReference type="PROSITE" id="PS00194">
    <property type="entry name" value="THIOREDOXIN_1"/>
    <property type="match status" value="1"/>
</dbReference>
<feature type="transmembrane region" description="Helical" evidence="8">
    <location>
        <begin position="377"/>
        <end position="406"/>
    </location>
</feature>
<feature type="transmembrane region" description="Helical" evidence="8">
    <location>
        <begin position="333"/>
        <end position="356"/>
    </location>
</feature>
<dbReference type="Gene3D" id="3.40.30.10">
    <property type="entry name" value="Glutaredoxin"/>
    <property type="match status" value="1"/>
</dbReference>
<evidence type="ECO:0000256" key="8">
    <source>
        <dbReference type="SAM" id="Phobius"/>
    </source>
</evidence>
<dbReference type="PANTHER" id="PTHR32234">
    <property type="entry name" value="THIOL:DISULFIDE INTERCHANGE PROTEIN DSBD"/>
    <property type="match status" value="1"/>
</dbReference>
<dbReference type="InterPro" id="IPR028250">
    <property type="entry name" value="DsbDN"/>
</dbReference>